<name>A0A9Q3CR75_9BASI</name>
<keyword evidence="2" id="KW-1185">Reference proteome</keyword>
<evidence type="ECO:0000313" key="2">
    <source>
        <dbReference type="Proteomes" id="UP000765509"/>
    </source>
</evidence>
<gene>
    <name evidence="1" type="ORF">O181_027515</name>
</gene>
<dbReference type="Proteomes" id="UP000765509">
    <property type="component" value="Unassembled WGS sequence"/>
</dbReference>
<protein>
    <submittedName>
        <fullName evidence="1">Uncharacterized protein</fullName>
    </submittedName>
</protein>
<accession>A0A9Q3CR75</accession>
<dbReference type="OrthoDB" id="2506999at2759"/>
<dbReference type="AlphaFoldDB" id="A0A9Q3CR75"/>
<sequence length="247" mass="27500">MSSNPDSGCYPTQSQQKMTLEQADTLAPGASPPEYARDIGLIIDWSISMIKQEHVLRGELGDDRNKHICCAILLSSLPDFIQDSVITLRPCSAIYGWLKRNYFIITQSTQCASFNKLFSIEINNDKAPSSLVMRLNEALTEFKNQGGVFKDDYVLGQLLQCAIIKRPAIYQSVMDKLDGDMPYGKMISFPSCILTLESCFQRPEAIEHLPGFNSLSLEPPSTNPHPTDATSHSALRTVWNSFWCGIG</sequence>
<comment type="caution">
    <text evidence="1">The sequence shown here is derived from an EMBL/GenBank/DDBJ whole genome shotgun (WGS) entry which is preliminary data.</text>
</comment>
<dbReference type="EMBL" id="AVOT02009292">
    <property type="protein sequence ID" value="MBW0487800.1"/>
    <property type="molecule type" value="Genomic_DNA"/>
</dbReference>
<organism evidence="1 2">
    <name type="scientific">Austropuccinia psidii MF-1</name>
    <dbReference type="NCBI Taxonomy" id="1389203"/>
    <lineage>
        <taxon>Eukaryota</taxon>
        <taxon>Fungi</taxon>
        <taxon>Dikarya</taxon>
        <taxon>Basidiomycota</taxon>
        <taxon>Pucciniomycotina</taxon>
        <taxon>Pucciniomycetes</taxon>
        <taxon>Pucciniales</taxon>
        <taxon>Sphaerophragmiaceae</taxon>
        <taxon>Austropuccinia</taxon>
    </lineage>
</organism>
<reference evidence="1" key="1">
    <citation type="submission" date="2021-03" db="EMBL/GenBank/DDBJ databases">
        <title>Draft genome sequence of rust myrtle Austropuccinia psidii MF-1, a brazilian biotype.</title>
        <authorList>
            <person name="Quecine M.C."/>
            <person name="Pachon D.M.R."/>
            <person name="Bonatelli M.L."/>
            <person name="Correr F.H."/>
            <person name="Franceschini L.M."/>
            <person name="Leite T.F."/>
            <person name="Margarido G.R.A."/>
            <person name="Almeida C.A."/>
            <person name="Ferrarezi J.A."/>
            <person name="Labate C.A."/>
        </authorList>
    </citation>
    <scope>NUCLEOTIDE SEQUENCE</scope>
    <source>
        <strain evidence="1">MF-1</strain>
    </source>
</reference>
<proteinExistence type="predicted"/>
<evidence type="ECO:0000313" key="1">
    <source>
        <dbReference type="EMBL" id="MBW0487800.1"/>
    </source>
</evidence>